<keyword evidence="2" id="KW-1185">Reference proteome</keyword>
<sequence>MFALIIFGVCQAVRHDERVVAEACASRVPGWAAYGDEIMAAEAPTQGKRGVAYVARLPQTQHKDFNASVPRVVFAVVRRGDARHIRQTLRDGAVAASAAASGCAPRIYYAGGLGDNSSRVMTIAEMAGDRVGADFLRETDARLARRFGRLLACVHGLDDVAPAAPATLRGWLGAASVGAVDGRGALVETYAAQIAKYWWPPVRDSRAAEDKFSRIYDFAFERAAAWTTSRLAAAPVTVHDDVHVGNILARALAPESLRLIDYENAHRGGAIADLAPYSRCCRDRTNVRAMLGAYHEARFREAPSRGEVERALFDLEVGLAFQMLDTLPKCRRVEADQGLDWACPSSRAPEDVPPDIHAHLDAAAAAFAAIDDAARGDDALRADIVDRGVLAAAAGRSTTATPPRQLRTRARG</sequence>
<gene>
    <name evidence="1" type="ORF">AURANDRAFT_71277</name>
</gene>
<evidence type="ECO:0000313" key="1">
    <source>
        <dbReference type="EMBL" id="EGB09892.1"/>
    </source>
</evidence>
<dbReference type="KEGG" id="aaf:AURANDRAFT_71277"/>
<feature type="non-terminal residue" evidence="1">
    <location>
        <position position="1"/>
    </location>
</feature>
<dbReference type="Gene3D" id="3.90.1200.10">
    <property type="match status" value="1"/>
</dbReference>
<name>F0Y4X6_AURAN</name>
<evidence type="ECO:0000313" key="2">
    <source>
        <dbReference type="Proteomes" id="UP000002729"/>
    </source>
</evidence>
<dbReference type="SUPFAM" id="SSF56112">
    <property type="entry name" value="Protein kinase-like (PK-like)"/>
    <property type="match status" value="1"/>
</dbReference>
<accession>F0Y4X6</accession>
<protein>
    <submittedName>
        <fullName evidence="1">Expressed protein</fullName>
    </submittedName>
</protein>
<dbReference type="Proteomes" id="UP000002729">
    <property type="component" value="Unassembled WGS sequence"/>
</dbReference>
<organism evidence="2">
    <name type="scientific">Aureococcus anophagefferens</name>
    <name type="common">Harmful bloom alga</name>
    <dbReference type="NCBI Taxonomy" id="44056"/>
    <lineage>
        <taxon>Eukaryota</taxon>
        <taxon>Sar</taxon>
        <taxon>Stramenopiles</taxon>
        <taxon>Ochrophyta</taxon>
        <taxon>Pelagophyceae</taxon>
        <taxon>Pelagomonadales</taxon>
        <taxon>Pelagomonadaceae</taxon>
        <taxon>Aureococcus</taxon>
    </lineage>
</organism>
<dbReference type="OrthoDB" id="10658644at2759"/>
<dbReference type="AlphaFoldDB" id="F0Y4X6"/>
<dbReference type="EMBL" id="GL833125">
    <property type="protein sequence ID" value="EGB09892.1"/>
    <property type="molecule type" value="Genomic_DNA"/>
</dbReference>
<dbReference type="InParanoid" id="F0Y4X6"/>
<proteinExistence type="predicted"/>
<dbReference type="InterPro" id="IPR011009">
    <property type="entry name" value="Kinase-like_dom_sf"/>
</dbReference>
<reference evidence="1 2" key="1">
    <citation type="journal article" date="2011" name="Proc. Natl. Acad. Sci. U.S.A.">
        <title>Niche of harmful alga Aureococcus anophagefferens revealed through ecogenomics.</title>
        <authorList>
            <person name="Gobler C.J."/>
            <person name="Berry D.L."/>
            <person name="Dyhrman S.T."/>
            <person name="Wilhelm S.W."/>
            <person name="Salamov A."/>
            <person name="Lobanov A.V."/>
            <person name="Zhang Y."/>
            <person name="Collier J.L."/>
            <person name="Wurch L.L."/>
            <person name="Kustka A.B."/>
            <person name="Dill B.D."/>
            <person name="Shah M."/>
            <person name="VerBerkmoes N.C."/>
            <person name="Kuo A."/>
            <person name="Terry A."/>
            <person name="Pangilinan J."/>
            <person name="Lindquist E.A."/>
            <person name="Lucas S."/>
            <person name="Paulsen I.T."/>
            <person name="Hattenrath-Lehmann T.K."/>
            <person name="Talmage S.C."/>
            <person name="Walker E.A."/>
            <person name="Koch F."/>
            <person name="Burson A.M."/>
            <person name="Marcoval M.A."/>
            <person name="Tang Y.Z."/>
            <person name="Lecleir G.R."/>
            <person name="Coyne K.J."/>
            <person name="Berg G.M."/>
            <person name="Bertrand E.M."/>
            <person name="Saito M.A."/>
            <person name="Gladyshev V.N."/>
            <person name="Grigoriev I.V."/>
        </authorList>
    </citation>
    <scope>NUCLEOTIDE SEQUENCE [LARGE SCALE GENOMIC DNA]</scope>
    <source>
        <strain evidence="2">CCMP 1984</strain>
    </source>
</reference>
<dbReference type="GeneID" id="20228145"/>
<dbReference type="RefSeq" id="XP_009035918.1">
    <property type="nucleotide sequence ID" value="XM_009037670.1"/>
</dbReference>